<proteinExistence type="predicted"/>
<keyword evidence="2" id="KW-1185">Reference proteome</keyword>
<reference evidence="1 2" key="1">
    <citation type="submission" date="2019-04" db="EMBL/GenBank/DDBJ databases">
        <title>Vagococcus sp. nov., isolated from faeces of yaks (Bos grunniens).</title>
        <authorList>
            <person name="Ge Y."/>
        </authorList>
    </citation>
    <scope>NUCLEOTIDE SEQUENCE [LARGE SCALE GENOMIC DNA]</scope>
    <source>
        <strain evidence="1 2">MN-17</strain>
    </source>
</reference>
<dbReference type="OrthoDB" id="2361332at2"/>
<protein>
    <submittedName>
        <fullName evidence="1">Uncharacterized protein</fullName>
    </submittedName>
</protein>
<accession>A0A4D7CV03</accession>
<gene>
    <name evidence="1" type="ORF">FA707_09525</name>
</gene>
<dbReference type="PROSITE" id="PS51257">
    <property type="entry name" value="PROKAR_LIPOPROTEIN"/>
    <property type="match status" value="1"/>
</dbReference>
<evidence type="ECO:0000313" key="1">
    <source>
        <dbReference type="EMBL" id="QCI87154.1"/>
    </source>
</evidence>
<dbReference type="RefSeq" id="WP_136953976.1">
    <property type="nucleotide sequence ID" value="NZ_CP039712.1"/>
</dbReference>
<name>A0A4D7CV03_9ENTE</name>
<dbReference type="EMBL" id="CP039712">
    <property type="protein sequence ID" value="QCI87154.1"/>
    <property type="molecule type" value="Genomic_DNA"/>
</dbReference>
<organism evidence="1 2">
    <name type="scientific">Vagococcus zengguangii</name>
    <dbReference type="NCBI Taxonomy" id="2571750"/>
    <lineage>
        <taxon>Bacteria</taxon>
        <taxon>Bacillati</taxon>
        <taxon>Bacillota</taxon>
        <taxon>Bacilli</taxon>
        <taxon>Lactobacillales</taxon>
        <taxon>Enterococcaceae</taxon>
        <taxon>Vagococcus</taxon>
    </lineage>
</organism>
<dbReference type="KEGG" id="vao:FA707_09525"/>
<evidence type="ECO:0000313" key="2">
    <source>
        <dbReference type="Proteomes" id="UP000298615"/>
    </source>
</evidence>
<dbReference type="AlphaFoldDB" id="A0A4D7CV03"/>
<sequence length="232" mass="25880">MMKKRMMTSLFVGSLAISGLLLTACQSRESSIKTTSNLKAGQMKSLVREENDNPFTALLGNNLGGLAFNVTDDVKEMLVYFDVYEKDKLVRHEEVGGVLFDDSDLFSADRTGNLVWAQYENISLNDELKKEEEGEDIHVLGPIAVASSTVDGGVSYQFDMPDLSHYSYDSSGNSRIDPAEKMRLNEPVMLNVWTKGDSLATFNEGSAYFKKENLTNEASYFLYVIFSDKVVE</sequence>
<dbReference type="Proteomes" id="UP000298615">
    <property type="component" value="Chromosome"/>
</dbReference>